<evidence type="ECO:0000256" key="4">
    <source>
        <dbReference type="SAM" id="SignalP"/>
    </source>
</evidence>
<evidence type="ECO:0000256" key="3">
    <source>
        <dbReference type="PIRSR" id="PIRSR601461-2"/>
    </source>
</evidence>
<dbReference type="InterPro" id="IPR034164">
    <property type="entry name" value="Pepsin-like_dom"/>
</dbReference>
<dbReference type="InterPro" id="IPR033121">
    <property type="entry name" value="PEPTIDASE_A1"/>
</dbReference>
<dbReference type="PROSITE" id="PS51767">
    <property type="entry name" value="PEPTIDASE_A1"/>
    <property type="match status" value="1"/>
</dbReference>
<dbReference type="PANTHER" id="PTHR47966:SF51">
    <property type="entry name" value="BETA-SITE APP-CLEAVING ENZYME, ISOFORM A-RELATED"/>
    <property type="match status" value="1"/>
</dbReference>
<keyword evidence="4" id="KW-0732">Signal</keyword>
<comment type="similarity">
    <text evidence="1">Belongs to the peptidase A1 family.</text>
</comment>
<dbReference type="KEGG" id="bze:COCCADRAFT_32942"/>
<feature type="active site" evidence="2">
    <location>
        <position position="60"/>
    </location>
</feature>
<evidence type="ECO:0000259" key="5">
    <source>
        <dbReference type="PROSITE" id="PS51767"/>
    </source>
</evidence>
<dbReference type="PRINTS" id="PR00792">
    <property type="entry name" value="PEPSIN"/>
</dbReference>
<evidence type="ECO:0000313" key="7">
    <source>
        <dbReference type="Proteomes" id="UP000053841"/>
    </source>
</evidence>
<keyword evidence="3" id="KW-1015">Disulfide bond</keyword>
<dbReference type="Proteomes" id="UP000053841">
    <property type="component" value="Unassembled WGS sequence"/>
</dbReference>
<dbReference type="AlphaFoldDB" id="W6YED5"/>
<dbReference type="EMBL" id="KI964547">
    <property type="protein sequence ID" value="EUC37842.1"/>
    <property type="molecule type" value="Genomic_DNA"/>
</dbReference>
<dbReference type="GeneID" id="19147367"/>
<accession>W6YED5</accession>
<dbReference type="SUPFAM" id="SSF50630">
    <property type="entry name" value="Acid proteases"/>
    <property type="match status" value="1"/>
</dbReference>
<dbReference type="GO" id="GO:0006508">
    <property type="term" value="P:proteolysis"/>
    <property type="evidence" value="ECO:0007669"/>
    <property type="project" value="InterPro"/>
</dbReference>
<proteinExistence type="inferred from homology"/>
<dbReference type="GO" id="GO:0000324">
    <property type="term" value="C:fungal-type vacuole"/>
    <property type="evidence" value="ECO:0007669"/>
    <property type="project" value="TreeGrafter"/>
</dbReference>
<dbReference type="InterPro" id="IPR021109">
    <property type="entry name" value="Peptidase_aspartic_dom_sf"/>
</dbReference>
<evidence type="ECO:0000256" key="2">
    <source>
        <dbReference type="PIRSR" id="PIRSR601461-1"/>
    </source>
</evidence>
<dbReference type="HOGENOM" id="CLU_013253_9_1_1"/>
<reference evidence="6 7" key="1">
    <citation type="journal article" date="2013" name="PLoS Genet.">
        <title>Comparative genome structure, secondary metabolite, and effector coding capacity across Cochliobolus pathogens.</title>
        <authorList>
            <person name="Condon B.J."/>
            <person name="Leng Y."/>
            <person name="Wu D."/>
            <person name="Bushley K.E."/>
            <person name="Ohm R.A."/>
            <person name="Otillar R."/>
            <person name="Martin J."/>
            <person name="Schackwitz W."/>
            <person name="Grimwood J."/>
            <person name="MohdZainudin N."/>
            <person name="Xue C."/>
            <person name="Wang R."/>
            <person name="Manning V.A."/>
            <person name="Dhillon B."/>
            <person name="Tu Z.J."/>
            <person name="Steffenson B.J."/>
            <person name="Salamov A."/>
            <person name="Sun H."/>
            <person name="Lowry S."/>
            <person name="LaButti K."/>
            <person name="Han J."/>
            <person name="Copeland A."/>
            <person name="Lindquist E."/>
            <person name="Barry K."/>
            <person name="Schmutz J."/>
            <person name="Baker S.E."/>
            <person name="Ciuffetti L.M."/>
            <person name="Grigoriev I.V."/>
            <person name="Zhong S."/>
            <person name="Turgeon B.G."/>
        </authorList>
    </citation>
    <scope>NUCLEOTIDE SEQUENCE [LARGE SCALE GENOMIC DNA]</scope>
    <source>
        <strain evidence="6 7">26-R-13</strain>
    </source>
</reference>
<dbReference type="Pfam" id="PF00026">
    <property type="entry name" value="Asp"/>
    <property type="match status" value="1"/>
</dbReference>
<feature type="chain" id="PRO_5004885598" description="Peptidase A1 domain-containing protein" evidence="4">
    <location>
        <begin position="23"/>
        <end position="409"/>
    </location>
</feature>
<feature type="signal peptide" evidence="4">
    <location>
        <begin position="1"/>
        <end position="22"/>
    </location>
</feature>
<feature type="domain" description="Peptidase A1" evidence="5">
    <location>
        <begin position="42"/>
        <end position="383"/>
    </location>
</feature>
<dbReference type="STRING" id="930089.W6YED5"/>
<dbReference type="OrthoDB" id="771136at2759"/>
<dbReference type="GO" id="GO:0004190">
    <property type="term" value="F:aspartic-type endopeptidase activity"/>
    <property type="evidence" value="ECO:0007669"/>
    <property type="project" value="InterPro"/>
</dbReference>
<feature type="active site" evidence="2">
    <location>
        <position position="272"/>
    </location>
</feature>
<dbReference type="InterPro" id="IPR001461">
    <property type="entry name" value="Aspartic_peptidase_A1"/>
</dbReference>
<protein>
    <recommendedName>
        <fullName evidence="5">Peptidase A1 domain-containing protein</fullName>
    </recommendedName>
</protein>
<sequence length="409" mass="43854">MPDSNLVSRAILAALALPAVSAELPPGAIAVPMIRGADLGAYFAEFQVGTPPQKEWLKVDTGSPRFSFLDSRNQECVLDPNACSTYGTFDNLTSSTCRYEGPGFFDALYASGQGDFLNDTLVLGGVTLPNIYFGYTSKYPSLGRAPKPISTILGLSLECGGQHGADCMGKGPYLLPQLKNASLIDIMATSFYLGRDEFNETNAQMIIGGAYDKAKVDGDLFTVEMADPFSPSLTNGQTNNVNVTALEVVIDGGNRTSQTFGERGVGVPVLIDTGVASWYVTDTIYAAVSKAFGITATAPLGQQWVAVDCINRDPNHSKGYISVEFGANGKIDVPLHEIVTLFADGTCGLFMQGREETINIFGDVFIRSVYTIYDEENKTITFGRVKHTTEQNIVPFPKGGFKVGSKVTS</sequence>
<dbReference type="PANTHER" id="PTHR47966">
    <property type="entry name" value="BETA-SITE APP-CLEAVING ENZYME, ISOFORM A-RELATED"/>
    <property type="match status" value="1"/>
</dbReference>
<evidence type="ECO:0000313" key="6">
    <source>
        <dbReference type="EMBL" id="EUC37842.1"/>
    </source>
</evidence>
<feature type="disulfide bond" evidence="3">
    <location>
        <begin position="309"/>
        <end position="347"/>
    </location>
</feature>
<dbReference type="eggNOG" id="KOG1339">
    <property type="taxonomic scope" value="Eukaryota"/>
</dbReference>
<organism evidence="6 7">
    <name type="scientific">Cochliobolus carbonum (strain 26-R-13)</name>
    <name type="common">Maize leaf spot fungus</name>
    <name type="synonym">Bipolaris zeicola</name>
    <dbReference type="NCBI Taxonomy" id="930089"/>
    <lineage>
        <taxon>Eukaryota</taxon>
        <taxon>Fungi</taxon>
        <taxon>Dikarya</taxon>
        <taxon>Ascomycota</taxon>
        <taxon>Pezizomycotina</taxon>
        <taxon>Dothideomycetes</taxon>
        <taxon>Pleosporomycetidae</taxon>
        <taxon>Pleosporales</taxon>
        <taxon>Pleosporineae</taxon>
        <taxon>Pleosporaceae</taxon>
        <taxon>Bipolaris</taxon>
    </lineage>
</organism>
<gene>
    <name evidence="6" type="ORF">COCCADRAFT_32942</name>
</gene>
<dbReference type="CDD" id="cd05471">
    <property type="entry name" value="pepsin_like"/>
    <property type="match status" value="1"/>
</dbReference>
<keyword evidence="7" id="KW-1185">Reference proteome</keyword>
<name>W6YED5_COCC2</name>
<dbReference type="RefSeq" id="XP_007707827.1">
    <property type="nucleotide sequence ID" value="XM_007709637.1"/>
</dbReference>
<dbReference type="Gene3D" id="2.40.70.10">
    <property type="entry name" value="Acid Proteases"/>
    <property type="match status" value="2"/>
</dbReference>
<evidence type="ECO:0000256" key="1">
    <source>
        <dbReference type="ARBA" id="ARBA00007447"/>
    </source>
</evidence>